<dbReference type="NCBIfam" id="NF001109">
    <property type="entry name" value="PRK00136.1"/>
    <property type="match status" value="1"/>
</dbReference>
<evidence type="ECO:0000256" key="1">
    <source>
        <dbReference type="ARBA" id="ARBA00006471"/>
    </source>
</evidence>
<keyword evidence="11" id="KW-1185">Reference proteome</keyword>
<dbReference type="STRING" id="1121877.FEAC_04690"/>
<dbReference type="Pfam" id="PF00410">
    <property type="entry name" value="Ribosomal_S8"/>
    <property type="match status" value="1"/>
</dbReference>
<evidence type="ECO:0000256" key="4">
    <source>
        <dbReference type="ARBA" id="ARBA00022980"/>
    </source>
</evidence>
<gene>
    <name evidence="8 10" type="primary">rpsH</name>
    <name evidence="10" type="ORF">FEAC_04690</name>
</gene>
<dbReference type="OrthoDB" id="9802617at2"/>
<comment type="caution">
    <text evidence="10">The sequence shown here is derived from an EMBL/GenBank/DDBJ whole genome shotgun (WGS) entry which is preliminary data.</text>
</comment>
<evidence type="ECO:0000313" key="11">
    <source>
        <dbReference type="Proteomes" id="UP000032336"/>
    </source>
</evidence>
<dbReference type="InterPro" id="IPR035987">
    <property type="entry name" value="Ribosomal_uS8_sf"/>
</dbReference>
<evidence type="ECO:0000256" key="3">
    <source>
        <dbReference type="ARBA" id="ARBA00022884"/>
    </source>
</evidence>
<dbReference type="GO" id="GO:1990904">
    <property type="term" value="C:ribonucleoprotein complex"/>
    <property type="evidence" value="ECO:0007669"/>
    <property type="project" value="UniProtKB-KW"/>
</dbReference>
<dbReference type="FunFam" id="3.30.1370.30:FF:000002">
    <property type="entry name" value="30S ribosomal protein S8"/>
    <property type="match status" value="1"/>
</dbReference>
<dbReference type="EMBL" id="JXUW01000003">
    <property type="protein sequence ID" value="KJE77721.1"/>
    <property type="molecule type" value="Genomic_DNA"/>
</dbReference>
<dbReference type="PROSITE" id="PS00053">
    <property type="entry name" value="RIBOSOMAL_S8"/>
    <property type="match status" value="1"/>
</dbReference>
<dbReference type="eggNOG" id="COG0096">
    <property type="taxonomic scope" value="Bacteria"/>
</dbReference>
<evidence type="ECO:0000256" key="5">
    <source>
        <dbReference type="ARBA" id="ARBA00023274"/>
    </source>
</evidence>
<proteinExistence type="inferred from homology"/>
<dbReference type="GO" id="GO:0003735">
    <property type="term" value="F:structural constituent of ribosome"/>
    <property type="evidence" value="ECO:0007669"/>
    <property type="project" value="InterPro"/>
</dbReference>
<protein>
    <recommendedName>
        <fullName evidence="6 8">Small ribosomal subunit protein uS8</fullName>
    </recommendedName>
</protein>
<comment type="similarity">
    <text evidence="1 8 9">Belongs to the universal ribosomal protein uS8 family.</text>
</comment>
<dbReference type="GO" id="GO:0006412">
    <property type="term" value="P:translation"/>
    <property type="evidence" value="ECO:0007669"/>
    <property type="project" value="UniProtKB-UniRule"/>
</dbReference>
<dbReference type="SUPFAM" id="SSF56047">
    <property type="entry name" value="Ribosomal protein S8"/>
    <property type="match status" value="1"/>
</dbReference>
<dbReference type="InterPro" id="IPR000630">
    <property type="entry name" value="Ribosomal_uS8"/>
</dbReference>
<accession>A0A0D8FX57</accession>
<keyword evidence="4 8" id="KW-0689">Ribosomal protein</keyword>
<keyword evidence="3 8" id="KW-0694">RNA-binding</keyword>
<evidence type="ECO:0000256" key="2">
    <source>
        <dbReference type="ARBA" id="ARBA00022730"/>
    </source>
</evidence>
<keyword evidence="5 8" id="KW-0687">Ribonucleoprotein</keyword>
<evidence type="ECO:0000256" key="9">
    <source>
        <dbReference type="RuleBase" id="RU003660"/>
    </source>
</evidence>
<reference evidence="10 11" key="1">
    <citation type="submission" date="2015-01" db="EMBL/GenBank/DDBJ databases">
        <title>Draft genome of the acidophilic iron oxidizer Ferrimicrobium acidiphilum strain T23.</title>
        <authorList>
            <person name="Poehlein A."/>
            <person name="Eisen S."/>
            <person name="Schloemann M."/>
            <person name="Johnson B.D."/>
            <person name="Daniel R."/>
            <person name="Muehling M."/>
        </authorList>
    </citation>
    <scope>NUCLEOTIDE SEQUENCE [LARGE SCALE GENOMIC DNA]</scope>
    <source>
        <strain evidence="10 11">T23</strain>
    </source>
</reference>
<dbReference type="Gene3D" id="3.30.1370.30">
    <property type="match status" value="1"/>
</dbReference>
<dbReference type="PANTHER" id="PTHR11758">
    <property type="entry name" value="40S RIBOSOMAL PROTEIN S15A"/>
    <property type="match status" value="1"/>
</dbReference>
<comment type="subunit">
    <text evidence="7 8">Part of the 30S ribosomal subunit. Contacts proteins S5 and S12.</text>
</comment>
<dbReference type="PATRIC" id="fig|1121877.4.peg.502"/>
<dbReference type="AlphaFoldDB" id="A0A0D8FX57"/>
<dbReference type="Gene3D" id="3.30.1490.10">
    <property type="match status" value="1"/>
</dbReference>
<evidence type="ECO:0000256" key="8">
    <source>
        <dbReference type="HAMAP-Rule" id="MF_01302"/>
    </source>
</evidence>
<dbReference type="GO" id="GO:0005737">
    <property type="term" value="C:cytoplasm"/>
    <property type="evidence" value="ECO:0007669"/>
    <property type="project" value="UniProtKB-ARBA"/>
</dbReference>
<evidence type="ECO:0000256" key="7">
    <source>
        <dbReference type="ARBA" id="ARBA00046740"/>
    </source>
</evidence>
<sequence>MSMTDPIADMLTRIRNASRVRHSVVRMPGSKIKTELARILKEEGYIDGFSVAPAVEGPGTVLEIQLRYVGSRNRDCAINGITRVSKPGLRVYTQAASIQRVFGGMGVAVLSTSHGLMTDRDARRAGVGGEVICHVW</sequence>
<dbReference type="Proteomes" id="UP000032336">
    <property type="component" value="Unassembled WGS sequence"/>
</dbReference>
<comment type="function">
    <text evidence="8">One of the primary rRNA binding proteins, it binds directly to 16S rRNA central domain where it helps coordinate assembly of the platform of the 30S subunit.</text>
</comment>
<organism evidence="10 11">
    <name type="scientific">Ferrimicrobium acidiphilum DSM 19497</name>
    <dbReference type="NCBI Taxonomy" id="1121877"/>
    <lineage>
        <taxon>Bacteria</taxon>
        <taxon>Bacillati</taxon>
        <taxon>Actinomycetota</taxon>
        <taxon>Acidimicrobiia</taxon>
        <taxon>Acidimicrobiales</taxon>
        <taxon>Acidimicrobiaceae</taxon>
        <taxon>Ferrimicrobium</taxon>
    </lineage>
</organism>
<dbReference type="GeneID" id="78371791"/>
<keyword evidence="2 8" id="KW-0699">rRNA-binding</keyword>
<dbReference type="InterPro" id="IPR047863">
    <property type="entry name" value="Ribosomal_uS8_CS"/>
</dbReference>
<dbReference type="GO" id="GO:0019843">
    <property type="term" value="F:rRNA binding"/>
    <property type="evidence" value="ECO:0007669"/>
    <property type="project" value="UniProtKB-UniRule"/>
</dbReference>
<evidence type="ECO:0000313" key="10">
    <source>
        <dbReference type="EMBL" id="KJE77721.1"/>
    </source>
</evidence>
<name>A0A0D8FX57_9ACTN</name>
<dbReference type="GO" id="GO:0005840">
    <property type="term" value="C:ribosome"/>
    <property type="evidence" value="ECO:0007669"/>
    <property type="project" value="UniProtKB-KW"/>
</dbReference>
<dbReference type="FunFam" id="3.30.1490.10:FF:000001">
    <property type="entry name" value="30S ribosomal protein S8"/>
    <property type="match status" value="1"/>
</dbReference>
<dbReference type="RefSeq" id="WP_035389056.1">
    <property type="nucleotide sequence ID" value="NZ_JQKF01000009.1"/>
</dbReference>
<dbReference type="HAMAP" id="MF_01302_B">
    <property type="entry name" value="Ribosomal_uS8_B"/>
    <property type="match status" value="1"/>
</dbReference>
<evidence type="ECO:0000256" key="6">
    <source>
        <dbReference type="ARBA" id="ARBA00035258"/>
    </source>
</evidence>